<dbReference type="EMBL" id="CH476646">
    <property type="protein sequence ID" value="EDN98834.1"/>
    <property type="molecule type" value="Genomic_DNA"/>
</dbReference>
<accession>A7F7W3</accession>
<organism evidence="1 2">
    <name type="scientific">Sclerotinia sclerotiorum (strain ATCC 18683 / 1980 / Ss-1)</name>
    <name type="common">White mold</name>
    <name type="synonym">Whetzelinia sclerotiorum</name>
    <dbReference type="NCBI Taxonomy" id="665079"/>
    <lineage>
        <taxon>Eukaryota</taxon>
        <taxon>Fungi</taxon>
        <taxon>Dikarya</taxon>
        <taxon>Ascomycota</taxon>
        <taxon>Pezizomycotina</taxon>
        <taxon>Leotiomycetes</taxon>
        <taxon>Helotiales</taxon>
        <taxon>Sclerotiniaceae</taxon>
        <taxon>Sclerotinia</taxon>
    </lineage>
</organism>
<dbReference type="KEGG" id="ssl:SS1G_13693"/>
<reference evidence="2" key="1">
    <citation type="journal article" date="2011" name="PLoS Genet.">
        <title>Genomic analysis of the necrotrophic fungal pathogens Sclerotinia sclerotiorum and Botrytis cinerea.</title>
        <authorList>
            <person name="Amselem J."/>
            <person name="Cuomo C.A."/>
            <person name="van Kan J.A."/>
            <person name="Viaud M."/>
            <person name="Benito E.P."/>
            <person name="Couloux A."/>
            <person name="Coutinho P.M."/>
            <person name="de Vries R.P."/>
            <person name="Dyer P.S."/>
            <person name="Fillinger S."/>
            <person name="Fournier E."/>
            <person name="Gout L."/>
            <person name="Hahn M."/>
            <person name="Kohn L."/>
            <person name="Lapalu N."/>
            <person name="Plummer K.M."/>
            <person name="Pradier J.M."/>
            <person name="Quevillon E."/>
            <person name="Sharon A."/>
            <person name="Simon A."/>
            <person name="ten Have A."/>
            <person name="Tudzynski B."/>
            <person name="Tudzynski P."/>
            <person name="Wincker P."/>
            <person name="Andrew M."/>
            <person name="Anthouard V."/>
            <person name="Beever R.E."/>
            <person name="Beffa R."/>
            <person name="Benoit I."/>
            <person name="Bouzid O."/>
            <person name="Brault B."/>
            <person name="Chen Z."/>
            <person name="Choquer M."/>
            <person name="Collemare J."/>
            <person name="Cotton P."/>
            <person name="Danchin E.G."/>
            <person name="Da Silva C."/>
            <person name="Gautier A."/>
            <person name="Giraud C."/>
            <person name="Giraud T."/>
            <person name="Gonzalez C."/>
            <person name="Grossetete S."/>
            <person name="Guldener U."/>
            <person name="Henrissat B."/>
            <person name="Howlett B.J."/>
            <person name="Kodira C."/>
            <person name="Kretschmer M."/>
            <person name="Lappartient A."/>
            <person name="Leroch M."/>
            <person name="Levis C."/>
            <person name="Mauceli E."/>
            <person name="Neuveglise C."/>
            <person name="Oeser B."/>
            <person name="Pearson M."/>
            <person name="Poulain J."/>
            <person name="Poussereau N."/>
            <person name="Quesneville H."/>
            <person name="Rascle C."/>
            <person name="Schumacher J."/>
            <person name="Segurens B."/>
            <person name="Sexton A."/>
            <person name="Silva E."/>
            <person name="Sirven C."/>
            <person name="Soanes D.M."/>
            <person name="Talbot N.J."/>
            <person name="Templeton M."/>
            <person name="Yandava C."/>
            <person name="Yarden O."/>
            <person name="Zeng Q."/>
            <person name="Rollins J.A."/>
            <person name="Lebrun M.H."/>
            <person name="Dickman M."/>
        </authorList>
    </citation>
    <scope>NUCLEOTIDE SEQUENCE [LARGE SCALE GENOMIC DNA]</scope>
    <source>
        <strain evidence="2">ATCC 18683 / 1980 / Ss-1</strain>
    </source>
</reference>
<dbReference type="GeneID" id="5481388"/>
<dbReference type="InParanoid" id="A7F7W3"/>
<dbReference type="RefSeq" id="XP_001585454.1">
    <property type="nucleotide sequence ID" value="XM_001585404.1"/>
</dbReference>
<proteinExistence type="predicted"/>
<sequence>MVDLRKVFSERAEGIEGYRKIDYLRLAQCESELGDPGKELTELHAAGDFESLKWI</sequence>
<gene>
    <name evidence="1" type="ORF">SS1G_13693</name>
</gene>
<protein>
    <submittedName>
        <fullName evidence="1">Uncharacterized protein</fullName>
    </submittedName>
</protein>
<evidence type="ECO:0000313" key="1">
    <source>
        <dbReference type="EMBL" id="EDN98834.1"/>
    </source>
</evidence>
<name>A7F7W3_SCLS1</name>
<keyword evidence="2" id="KW-1185">Reference proteome</keyword>
<dbReference type="Proteomes" id="UP000001312">
    <property type="component" value="Unassembled WGS sequence"/>
</dbReference>
<dbReference type="AlphaFoldDB" id="A7F7W3"/>
<evidence type="ECO:0000313" key="2">
    <source>
        <dbReference type="Proteomes" id="UP000001312"/>
    </source>
</evidence>